<dbReference type="Proteomes" id="UP000198846">
    <property type="component" value="Unassembled WGS sequence"/>
</dbReference>
<proteinExistence type="predicted"/>
<keyword evidence="1" id="KW-0732">Signal</keyword>
<dbReference type="InterPro" id="IPR036709">
    <property type="entry name" value="Autotransporte_beta_dom_sf"/>
</dbReference>
<feature type="chain" id="PRO_5011776834" description="DUF3575 domain-containing protein" evidence="1">
    <location>
        <begin position="24"/>
        <end position="210"/>
    </location>
</feature>
<keyword evidence="3" id="KW-1185">Reference proteome</keyword>
<reference evidence="2 3" key="1">
    <citation type="submission" date="2016-10" db="EMBL/GenBank/DDBJ databases">
        <authorList>
            <person name="de Groot N.N."/>
        </authorList>
    </citation>
    <scope>NUCLEOTIDE SEQUENCE [LARGE SCALE GENOMIC DNA]</scope>
    <source>
        <strain evidence="2 3">DSM 23842</strain>
    </source>
</reference>
<accession>A0A1H4D835</accession>
<dbReference type="EMBL" id="FNQK01000026">
    <property type="protein sequence ID" value="SEA68884.1"/>
    <property type="molecule type" value="Genomic_DNA"/>
</dbReference>
<protein>
    <recommendedName>
        <fullName evidence="4">DUF3575 domain-containing protein</fullName>
    </recommendedName>
</protein>
<evidence type="ECO:0000313" key="2">
    <source>
        <dbReference type="EMBL" id="SEA68884.1"/>
    </source>
</evidence>
<dbReference type="STRING" id="283786.SAMN04487990_12611"/>
<dbReference type="Pfam" id="PF12099">
    <property type="entry name" value="DUF3575"/>
    <property type="match status" value="1"/>
</dbReference>
<dbReference type="SUPFAM" id="SSF103515">
    <property type="entry name" value="Autotransporter"/>
    <property type="match status" value="1"/>
</dbReference>
<dbReference type="InterPro" id="IPR021958">
    <property type="entry name" value="DUF3575"/>
</dbReference>
<evidence type="ECO:0000313" key="3">
    <source>
        <dbReference type="Proteomes" id="UP000198846"/>
    </source>
</evidence>
<organism evidence="2 3">
    <name type="scientific">Bizionia paragorgiae</name>
    <dbReference type="NCBI Taxonomy" id="283786"/>
    <lineage>
        <taxon>Bacteria</taxon>
        <taxon>Pseudomonadati</taxon>
        <taxon>Bacteroidota</taxon>
        <taxon>Flavobacteriia</taxon>
        <taxon>Flavobacteriales</taxon>
        <taxon>Flavobacteriaceae</taxon>
        <taxon>Bizionia</taxon>
    </lineage>
</organism>
<sequence length="210" mass="23638">MIKKHTISIVIAIVCAIALPTHAQTEVKFNMATATLLIPNVGIEIPITNHSSVQLDVLGAFWDSFNGEPLQIVQVFPEYRYYLKPERSGLFVGGHIGFGMFTMQKPGFLVLYDKYTPNSPYNLKHEDGSFQSGRATFYGLTLGYKHRLNERWGLELFVGGGLSQTNYKGFNRLDRVDVDEDNYRDFNGSGEVLLYRGGLMLVYKLKGVSK</sequence>
<feature type="signal peptide" evidence="1">
    <location>
        <begin position="1"/>
        <end position="23"/>
    </location>
</feature>
<name>A0A1H4D835_BIZPA</name>
<dbReference type="AlphaFoldDB" id="A0A1H4D835"/>
<evidence type="ECO:0008006" key="4">
    <source>
        <dbReference type="Google" id="ProtNLM"/>
    </source>
</evidence>
<evidence type="ECO:0000256" key="1">
    <source>
        <dbReference type="SAM" id="SignalP"/>
    </source>
</evidence>
<gene>
    <name evidence="2" type="ORF">SAMN04487990_12611</name>
</gene>
<dbReference type="OrthoDB" id="1001751at2"/>
<dbReference type="RefSeq" id="WP_092136609.1">
    <property type="nucleotide sequence ID" value="NZ_FNQK01000026.1"/>
</dbReference>